<evidence type="ECO:0000313" key="8">
    <source>
        <dbReference type="EMBL" id="UOQ64293.1"/>
    </source>
</evidence>
<comment type="catalytic activity">
    <reaction evidence="6">
        <text>a 2'-deoxyadenosine in DNA + S-adenosyl-L-methionine = an N(6)-methyl-2'-deoxyadenosine in DNA + S-adenosyl-L-homocysteine + H(+)</text>
        <dbReference type="Rhea" id="RHEA:15197"/>
        <dbReference type="Rhea" id="RHEA-COMP:12418"/>
        <dbReference type="Rhea" id="RHEA-COMP:12419"/>
        <dbReference type="ChEBI" id="CHEBI:15378"/>
        <dbReference type="ChEBI" id="CHEBI:57856"/>
        <dbReference type="ChEBI" id="CHEBI:59789"/>
        <dbReference type="ChEBI" id="CHEBI:90615"/>
        <dbReference type="ChEBI" id="CHEBI:90616"/>
        <dbReference type="EC" id="2.1.1.72"/>
    </reaction>
</comment>
<keyword evidence="3" id="KW-0489">Methyltransferase</keyword>
<dbReference type="EC" id="2.1.1.72" evidence="2"/>
<dbReference type="RefSeq" id="WP_245117980.1">
    <property type="nucleotide sequence ID" value="NZ_CP095061.1"/>
</dbReference>
<keyword evidence="9" id="KW-1185">Reference proteome</keyword>
<dbReference type="Proteomes" id="UP000830401">
    <property type="component" value="Chromosome"/>
</dbReference>
<evidence type="ECO:0000256" key="1">
    <source>
        <dbReference type="ARBA" id="ARBA00006594"/>
    </source>
</evidence>
<evidence type="ECO:0000256" key="5">
    <source>
        <dbReference type="ARBA" id="ARBA00022691"/>
    </source>
</evidence>
<dbReference type="InterPro" id="IPR002941">
    <property type="entry name" value="DNA_methylase_N4/N6"/>
</dbReference>
<dbReference type="PIRSF" id="PIRSF015855">
    <property type="entry name" value="TypeIII_Mtase_mKpnI"/>
    <property type="match status" value="1"/>
</dbReference>
<dbReference type="PRINTS" id="PR00506">
    <property type="entry name" value="D21N6MTFRASE"/>
</dbReference>
<dbReference type="SUPFAM" id="SSF53335">
    <property type="entry name" value="S-adenosyl-L-methionine-dependent methyltransferases"/>
    <property type="match status" value="1"/>
</dbReference>
<name>A0ABY4G0F8_9BACT</name>
<evidence type="ECO:0000256" key="4">
    <source>
        <dbReference type="ARBA" id="ARBA00022679"/>
    </source>
</evidence>
<dbReference type="Gene3D" id="3.40.50.150">
    <property type="entry name" value="Vaccinia Virus protein VP39"/>
    <property type="match status" value="1"/>
</dbReference>
<protein>
    <recommendedName>
        <fullName evidence="2">site-specific DNA-methyltransferase (adenine-specific)</fullName>
        <ecNumber evidence="2">2.1.1.72</ecNumber>
    </recommendedName>
</protein>
<keyword evidence="4" id="KW-0808">Transferase</keyword>
<evidence type="ECO:0000256" key="6">
    <source>
        <dbReference type="ARBA" id="ARBA00047942"/>
    </source>
</evidence>
<evidence type="ECO:0000256" key="3">
    <source>
        <dbReference type="ARBA" id="ARBA00022603"/>
    </source>
</evidence>
<reference evidence="8" key="1">
    <citation type="submission" date="2022-04" db="EMBL/GenBank/DDBJ databases">
        <title>Hymenobacter sp. isolated from the air.</title>
        <authorList>
            <person name="Won M."/>
            <person name="Lee C.-M."/>
            <person name="Woen H.-Y."/>
            <person name="Kwon S.-W."/>
        </authorList>
    </citation>
    <scope>NUCLEOTIDE SEQUENCE</scope>
    <source>
        <strain evidence="8">5420S-77</strain>
    </source>
</reference>
<evidence type="ECO:0000259" key="7">
    <source>
        <dbReference type="Pfam" id="PF01555"/>
    </source>
</evidence>
<evidence type="ECO:0000256" key="2">
    <source>
        <dbReference type="ARBA" id="ARBA00011900"/>
    </source>
</evidence>
<organism evidence="8 9">
    <name type="scientific">Hymenobacter volaticus</name>
    <dbReference type="NCBI Taxonomy" id="2932254"/>
    <lineage>
        <taxon>Bacteria</taxon>
        <taxon>Pseudomonadati</taxon>
        <taxon>Bacteroidota</taxon>
        <taxon>Cytophagia</taxon>
        <taxon>Cytophagales</taxon>
        <taxon>Hymenobacteraceae</taxon>
        <taxon>Hymenobacter</taxon>
    </lineage>
</organism>
<keyword evidence="5" id="KW-0949">S-adenosyl-L-methionine</keyword>
<accession>A0ABY4G0F8</accession>
<dbReference type="InterPro" id="IPR002052">
    <property type="entry name" value="DNA_methylase_N6_adenine_CS"/>
</dbReference>
<sequence length="545" mass="61476">MEFDTSENVFIEGENLEVLRVLQKSYFGQVKMIFIDPPYNTGNDSFVYPDDYSEQQAAYKKRAGITDNAGRLNKSDLWRTNTRENGQYHSVWLGMMMPRLYLSRNLLRDDGVIFISIDDNEVTNLRHLLDEIYGEENFVASIIWQKKYSPQNDAKWFSAMHDYVLVYAKNKELWRPYLLERTEEMNARYTNPDNDPRGLWKSGDFLVKTYSADYDYPITTPSGRVVSPPSGSCWRTSRTNFQKLVDDNRISFGKDGSNIPAIKRFLSEVKQGVTPSTLWLRAEVGDNQEATKEVRDLFNGLPFDTPKPTRLLKRMLDLGTRPDEQHLVLDFFAGSATTAHAVMAKNLEDSGNRKFICIQLPEAVDKNSGAAKLGYTNIADVSKARIEKAAAALQNAAAKSVLHQASAGKGLGFRSYRLVDTNFKVWQPRYESKEALLQQLELFTDSLQHEQLDDETLLTEICLKAGKPLTIKPSKIYSEPHIYQIDSSLCLATGTLTSDALGVISGVKPKELLVLGRDYNTASGDATLSNIRLELREAGIALSIL</sequence>
<dbReference type="Pfam" id="PF01555">
    <property type="entry name" value="N6_N4_Mtase"/>
    <property type="match status" value="1"/>
</dbReference>
<proteinExistence type="inferred from homology"/>
<evidence type="ECO:0000313" key="9">
    <source>
        <dbReference type="Proteomes" id="UP000830401"/>
    </source>
</evidence>
<gene>
    <name evidence="8" type="ORF">MUN86_11855</name>
</gene>
<dbReference type="EMBL" id="CP095061">
    <property type="protein sequence ID" value="UOQ64293.1"/>
    <property type="molecule type" value="Genomic_DNA"/>
</dbReference>
<dbReference type="PROSITE" id="PS00092">
    <property type="entry name" value="N6_MTASE"/>
    <property type="match status" value="1"/>
</dbReference>
<dbReference type="InterPro" id="IPR002295">
    <property type="entry name" value="N4/N6-MTase_EcoPI_Mod-like"/>
</dbReference>
<feature type="domain" description="DNA methylase N-4/N-6" evidence="7">
    <location>
        <begin position="30"/>
        <end position="359"/>
    </location>
</feature>
<comment type="similarity">
    <text evidence="1">Belongs to the N(4)/N(6)-methyltransferase family.</text>
</comment>
<dbReference type="InterPro" id="IPR029063">
    <property type="entry name" value="SAM-dependent_MTases_sf"/>
</dbReference>